<evidence type="ECO:0000313" key="3">
    <source>
        <dbReference type="Proteomes" id="UP000256970"/>
    </source>
</evidence>
<sequence>MLAYRLNNTLLEQLKELQLQQGGECAHGIGESCSAATDGTARPCHSGTCSGGTASGSSNARASCSHSEAAAAGAAAMEEGTAAAAGAAAAAAGSSAAGDAERDESYSEARRQSLLRQEQRSAKMKRLMGKEAFLRVCFASYLYGQLTWVQLARLFALMFPRYPMPNMFFSAVAAKVAREQQQQQ</sequence>
<evidence type="ECO:0000313" key="2">
    <source>
        <dbReference type="EMBL" id="SZX73860.1"/>
    </source>
</evidence>
<feature type="transmembrane region" description="Helical" evidence="1">
    <location>
        <begin position="132"/>
        <end position="159"/>
    </location>
</feature>
<dbReference type="Proteomes" id="UP000256970">
    <property type="component" value="Unassembled WGS sequence"/>
</dbReference>
<keyword evidence="1" id="KW-0472">Membrane</keyword>
<accession>A0A383W9K0</accession>
<reference evidence="2 3" key="1">
    <citation type="submission" date="2016-10" db="EMBL/GenBank/DDBJ databases">
        <authorList>
            <person name="Cai Z."/>
        </authorList>
    </citation>
    <scope>NUCLEOTIDE SEQUENCE [LARGE SCALE GENOMIC DNA]</scope>
</reference>
<gene>
    <name evidence="2" type="ORF">BQ4739_LOCUS14102</name>
</gene>
<keyword evidence="1" id="KW-0812">Transmembrane</keyword>
<dbReference type="EMBL" id="FNXT01001199">
    <property type="protein sequence ID" value="SZX73860.1"/>
    <property type="molecule type" value="Genomic_DNA"/>
</dbReference>
<proteinExistence type="predicted"/>
<keyword evidence="1" id="KW-1133">Transmembrane helix</keyword>
<keyword evidence="3" id="KW-1185">Reference proteome</keyword>
<name>A0A383W9K0_TETOB</name>
<dbReference type="AlphaFoldDB" id="A0A383W9K0"/>
<evidence type="ECO:0000256" key="1">
    <source>
        <dbReference type="SAM" id="Phobius"/>
    </source>
</evidence>
<protein>
    <submittedName>
        <fullName evidence="2">Uncharacterized protein</fullName>
    </submittedName>
</protein>
<organism evidence="2 3">
    <name type="scientific">Tetradesmus obliquus</name>
    <name type="common">Green alga</name>
    <name type="synonym">Acutodesmus obliquus</name>
    <dbReference type="NCBI Taxonomy" id="3088"/>
    <lineage>
        <taxon>Eukaryota</taxon>
        <taxon>Viridiplantae</taxon>
        <taxon>Chlorophyta</taxon>
        <taxon>core chlorophytes</taxon>
        <taxon>Chlorophyceae</taxon>
        <taxon>CS clade</taxon>
        <taxon>Sphaeropleales</taxon>
        <taxon>Scenedesmaceae</taxon>
        <taxon>Tetradesmus</taxon>
    </lineage>
</organism>